<dbReference type="Gene3D" id="2.60.40.1080">
    <property type="match status" value="1"/>
</dbReference>
<dbReference type="InterPro" id="IPR044000">
    <property type="entry name" value="Phage_tube_2"/>
</dbReference>
<dbReference type="EMBL" id="CP026378">
    <property type="protein sequence ID" value="AUY25487.1"/>
    <property type="molecule type" value="Genomic_DNA"/>
</dbReference>
<dbReference type="InterPro" id="IPR003343">
    <property type="entry name" value="Big_2"/>
</dbReference>
<feature type="domain" description="BIG2" evidence="1">
    <location>
        <begin position="306"/>
        <end position="386"/>
    </location>
</feature>
<accession>A0ABM6S219</accession>
<organism evidence="2 3">
    <name type="scientific">Mixta calida</name>
    <dbReference type="NCBI Taxonomy" id="665913"/>
    <lineage>
        <taxon>Bacteria</taxon>
        <taxon>Pseudomonadati</taxon>
        <taxon>Pseudomonadota</taxon>
        <taxon>Gammaproteobacteria</taxon>
        <taxon>Enterobacterales</taxon>
        <taxon>Erwiniaceae</taxon>
        <taxon>Mixta</taxon>
    </lineage>
</organism>
<reference evidence="2 3" key="1">
    <citation type="submission" date="2018-01" db="EMBL/GenBank/DDBJ databases">
        <title>Complete and assembled Genome of Pantoea calida DSM22759T.</title>
        <authorList>
            <person name="Stevens M.J.A."/>
            <person name="Zurfluh K."/>
            <person name="Stephan R."/>
        </authorList>
    </citation>
    <scope>NUCLEOTIDE SEQUENCE [LARGE SCALE GENOMIC DNA]</scope>
    <source>
        <strain evidence="2 3">DSM 22759</strain>
    </source>
</reference>
<dbReference type="SUPFAM" id="SSF49373">
    <property type="entry name" value="Invasin/intimin cell-adhesion fragments"/>
    <property type="match status" value="1"/>
</dbReference>
<dbReference type="RefSeq" id="WP_084970173.1">
    <property type="nucleotide sequence ID" value="NZ_CP026378.1"/>
</dbReference>
<protein>
    <submittedName>
        <fullName evidence="2">Ig domain-containing protein</fullName>
    </submittedName>
</protein>
<dbReference type="Proteomes" id="UP000237673">
    <property type="component" value="Chromosome"/>
</dbReference>
<evidence type="ECO:0000313" key="2">
    <source>
        <dbReference type="EMBL" id="AUY25487.1"/>
    </source>
</evidence>
<keyword evidence="3" id="KW-1185">Reference proteome</keyword>
<gene>
    <name evidence="2" type="ORF">C2E16_11610</name>
</gene>
<dbReference type="Pfam" id="PF18906">
    <property type="entry name" value="Phage_tube_2"/>
    <property type="match status" value="1"/>
</dbReference>
<sequence>MSSGAKVVTAYIRETTPGTTPSTGTWNLLKRSSFGVGPSQNMIDNDEIGGSRMAQGRSTGTVDVGGDVGTKFRWGQHDDFLASCFGAEWDDDTLTMGNDRIAFSVASYAEDIGVASIARGCQVGTFQLAIPNDGDITATVTFAGLGFDSKADDTSYFSNPVDNAGELRYTFKQVTAISLNGVSGGEGFCVDTFNIQFDNNLQTQRCIGSGNPFAGANIPTTFTPSGSITLSWSKDAYNAWSKTLTGGTMPFSFTLENDEGKYVFDFPAVQVDGDWPDGGNTDIVQVQLNITAADTPPTITRAEITPSTGITVTPATSTGAVGSTVTLTANLTPSDATDTVQWESSDPSVATVASTGQKTAEVTRVAEGSATITAKVRTFTATTAITVNAAP</sequence>
<name>A0ABM6S219_9GAMM</name>
<proteinExistence type="predicted"/>
<dbReference type="InterPro" id="IPR008964">
    <property type="entry name" value="Invasin/intimin_cell_adhesion"/>
</dbReference>
<evidence type="ECO:0000259" key="1">
    <source>
        <dbReference type="SMART" id="SM00635"/>
    </source>
</evidence>
<dbReference type="Pfam" id="PF02368">
    <property type="entry name" value="Big_2"/>
    <property type="match status" value="1"/>
</dbReference>
<evidence type="ECO:0000313" key="3">
    <source>
        <dbReference type="Proteomes" id="UP000237673"/>
    </source>
</evidence>
<dbReference type="SMART" id="SM00635">
    <property type="entry name" value="BID_2"/>
    <property type="match status" value="1"/>
</dbReference>